<dbReference type="Gene3D" id="1.20.1250.20">
    <property type="entry name" value="MFS general substrate transporter like domains"/>
    <property type="match status" value="1"/>
</dbReference>
<evidence type="ECO:0000313" key="10">
    <source>
        <dbReference type="Proteomes" id="UP001597295"/>
    </source>
</evidence>
<evidence type="ECO:0000256" key="4">
    <source>
        <dbReference type="ARBA" id="ARBA00022692"/>
    </source>
</evidence>
<organism evidence="9 10">
    <name type="scientific">Lacibacterium aquatile</name>
    <dbReference type="NCBI Taxonomy" id="1168082"/>
    <lineage>
        <taxon>Bacteria</taxon>
        <taxon>Pseudomonadati</taxon>
        <taxon>Pseudomonadota</taxon>
        <taxon>Alphaproteobacteria</taxon>
        <taxon>Rhodospirillales</taxon>
        <taxon>Rhodospirillaceae</taxon>
    </lineage>
</organism>
<accession>A0ABW5DWM3</accession>
<evidence type="ECO:0000256" key="3">
    <source>
        <dbReference type="ARBA" id="ARBA00022475"/>
    </source>
</evidence>
<feature type="transmembrane region" description="Helical" evidence="7">
    <location>
        <begin position="81"/>
        <end position="99"/>
    </location>
</feature>
<protein>
    <submittedName>
        <fullName evidence="9">MFS transporter</fullName>
    </submittedName>
</protein>
<evidence type="ECO:0000256" key="2">
    <source>
        <dbReference type="ARBA" id="ARBA00022448"/>
    </source>
</evidence>
<evidence type="ECO:0000256" key="1">
    <source>
        <dbReference type="ARBA" id="ARBA00004651"/>
    </source>
</evidence>
<feature type="transmembrane region" description="Helical" evidence="7">
    <location>
        <begin position="171"/>
        <end position="193"/>
    </location>
</feature>
<dbReference type="PANTHER" id="PTHR23513">
    <property type="entry name" value="INTEGRAL MEMBRANE EFFLUX PROTEIN-RELATED"/>
    <property type="match status" value="1"/>
</dbReference>
<keyword evidence="3" id="KW-1003">Cell membrane</keyword>
<keyword evidence="4 7" id="KW-0812">Transmembrane</keyword>
<dbReference type="Pfam" id="PF05977">
    <property type="entry name" value="MFS_3"/>
    <property type="match status" value="1"/>
</dbReference>
<feature type="transmembrane region" description="Helical" evidence="7">
    <location>
        <begin position="21"/>
        <end position="44"/>
    </location>
</feature>
<feature type="transmembrane region" description="Helical" evidence="7">
    <location>
        <begin position="288"/>
        <end position="307"/>
    </location>
</feature>
<feature type="domain" description="Major facilitator superfamily (MFS) profile" evidence="8">
    <location>
        <begin position="1"/>
        <end position="199"/>
    </location>
</feature>
<evidence type="ECO:0000256" key="5">
    <source>
        <dbReference type="ARBA" id="ARBA00022989"/>
    </source>
</evidence>
<gene>
    <name evidence="9" type="ORF">ACFSM5_19730</name>
</gene>
<dbReference type="PANTHER" id="PTHR23513:SF9">
    <property type="entry name" value="ENTEROBACTIN EXPORTER ENTS"/>
    <property type="match status" value="1"/>
</dbReference>
<dbReference type="EMBL" id="JBHUIP010000016">
    <property type="protein sequence ID" value="MFD2265143.1"/>
    <property type="molecule type" value="Genomic_DNA"/>
</dbReference>
<keyword evidence="10" id="KW-1185">Reference proteome</keyword>
<dbReference type="RefSeq" id="WP_379878315.1">
    <property type="nucleotide sequence ID" value="NZ_JBHUIP010000016.1"/>
</dbReference>
<feature type="transmembrane region" description="Helical" evidence="7">
    <location>
        <begin position="262"/>
        <end position="281"/>
    </location>
</feature>
<feature type="transmembrane region" description="Helical" evidence="7">
    <location>
        <begin position="377"/>
        <end position="398"/>
    </location>
</feature>
<evidence type="ECO:0000256" key="6">
    <source>
        <dbReference type="ARBA" id="ARBA00023136"/>
    </source>
</evidence>
<dbReference type="InterPro" id="IPR010290">
    <property type="entry name" value="TM_effector"/>
</dbReference>
<sequence length="411" mass="42642">MKSLMIDLAPLREVPDFRYLYAGHAITLLCIGVMVVACNSQIYAISGSSFQVGLINVTIAVAAFVFLILGGFLADRYDRRALLFWARAAFVPVNILLLLNTLSDEPRLWPIHLAASLSGATGGLSSPAFIAAIPALVGRQRLAATGALNAAATQFGTIIGPLMAAAMIARWGLAACYLFCAIGVSLTPLLILFMKPLRPEGRESQTPGLAGLKEAARFIRGNPVVGGVLLIDLAAVIFSMPFAVFPELGAGELGGGAETVGLLHSAFAAGALAAALTSGWMGKFKHTGMVLIGATLAWGVLVAGFGLAGNIPLAMVFLLGAGFAFTVAEILRGAWLQSIIPDAMMGRVSSLWMMQASLSPALGNAQVGFSARLFSPMAALVGGGLLSVLGTLAVAGWFRALSKASLTKPQE</sequence>
<evidence type="ECO:0000256" key="7">
    <source>
        <dbReference type="SAM" id="Phobius"/>
    </source>
</evidence>
<keyword evidence="2" id="KW-0813">Transport</keyword>
<proteinExistence type="predicted"/>
<dbReference type="InterPro" id="IPR036259">
    <property type="entry name" value="MFS_trans_sf"/>
</dbReference>
<feature type="transmembrane region" description="Helical" evidence="7">
    <location>
        <begin position="313"/>
        <end position="331"/>
    </location>
</feature>
<feature type="transmembrane region" description="Helical" evidence="7">
    <location>
        <begin position="111"/>
        <end position="137"/>
    </location>
</feature>
<dbReference type="SUPFAM" id="SSF103473">
    <property type="entry name" value="MFS general substrate transporter"/>
    <property type="match status" value="1"/>
</dbReference>
<feature type="transmembrane region" description="Helical" evidence="7">
    <location>
        <begin position="223"/>
        <end position="242"/>
    </location>
</feature>
<dbReference type="Proteomes" id="UP001597295">
    <property type="component" value="Unassembled WGS sequence"/>
</dbReference>
<name>A0ABW5DWM3_9PROT</name>
<keyword evidence="5 7" id="KW-1133">Transmembrane helix</keyword>
<comment type="subcellular location">
    <subcellularLocation>
        <location evidence="1">Cell membrane</location>
        <topology evidence="1">Multi-pass membrane protein</topology>
    </subcellularLocation>
</comment>
<evidence type="ECO:0000313" key="9">
    <source>
        <dbReference type="EMBL" id="MFD2265143.1"/>
    </source>
</evidence>
<feature type="transmembrane region" description="Helical" evidence="7">
    <location>
        <begin position="144"/>
        <end position="165"/>
    </location>
</feature>
<dbReference type="PROSITE" id="PS50850">
    <property type="entry name" value="MFS"/>
    <property type="match status" value="1"/>
</dbReference>
<reference evidence="10" key="1">
    <citation type="journal article" date="2019" name="Int. J. Syst. Evol. Microbiol.">
        <title>The Global Catalogue of Microorganisms (GCM) 10K type strain sequencing project: providing services to taxonomists for standard genome sequencing and annotation.</title>
        <authorList>
            <consortium name="The Broad Institute Genomics Platform"/>
            <consortium name="The Broad Institute Genome Sequencing Center for Infectious Disease"/>
            <person name="Wu L."/>
            <person name="Ma J."/>
        </authorList>
    </citation>
    <scope>NUCLEOTIDE SEQUENCE [LARGE SCALE GENOMIC DNA]</scope>
    <source>
        <strain evidence="10">CGMCC 1.19062</strain>
    </source>
</reference>
<evidence type="ECO:0000259" key="8">
    <source>
        <dbReference type="PROSITE" id="PS50850"/>
    </source>
</evidence>
<dbReference type="InterPro" id="IPR020846">
    <property type="entry name" value="MFS_dom"/>
</dbReference>
<keyword evidence="6 7" id="KW-0472">Membrane</keyword>
<dbReference type="CDD" id="cd06173">
    <property type="entry name" value="MFS_MefA_like"/>
    <property type="match status" value="1"/>
</dbReference>
<feature type="transmembrane region" description="Helical" evidence="7">
    <location>
        <begin position="50"/>
        <end position="74"/>
    </location>
</feature>
<comment type="caution">
    <text evidence="9">The sequence shown here is derived from an EMBL/GenBank/DDBJ whole genome shotgun (WGS) entry which is preliminary data.</text>
</comment>